<evidence type="ECO:0000313" key="2">
    <source>
        <dbReference type="EMBL" id="KAG0517050.1"/>
    </source>
</evidence>
<reference evidence="2" key="2">
    <citation type="submission" date="2020-10" db="EMBL/GenBank/DDBJ databases">
        <authorList>
            <person name="Cooper E.A."/>
            <person name="Brenton Z.W."/>
            <person name="Flinn B.S."/>
            <person name="Jenkins J."/>
            <person name="Shu S."/>
            <person name="Flowers D."/>
            <person name="Luo F."/>
            <person name="Wang Y."/>
            <person name="Xia P."/>
            <person name="Barry K."/>
            <person name="Daum C."/>
            <person name="Lipzen A."/>
            <person name="Yoshinaga Y."/>
            <person name="Schmutz J."/>
            <person name="Saski C."/>
            <person name="Vermerris W."/>
            <person name="Kresovich S."/>
        </authorList>
    </citation>
    <scope>NUCLEOTIDE SEQUENCE</scope>
</reference>
<sequence>MFWGLDSMLWGHSCRRVPDRLPALNLNNRQWSRRNMTTMQMHSAAPSTSFPCTTTTLVLVPRRVEAASLNTGASPTSDVLGPPVVAAPQQQDAFVPPCFTFGSGSPPNTKAKQQATDCYKPSQHDYMTT</sequence>
<dbReference type="AlphaFoldDB" id="A0A921QAP7"/>
<name>A0A921QAP7_SORBI</name>
<gene>
    <name evidence="2" type="ORF">BDA96_09G054900</name>
</gene>
<feature type="compositionally biased region" description="Polar residues" evidence="1">
    <location>
        <begin position="104"/>
        <end position="116"/>
    </location>
</feature>
<proteinExistence type="predicted"/>
<evidence type="ECO:0000256" key="1">
    <source>
        <dbReference type="SAM" id="MobiDB-lite"/>
    </source>
</evidence>
<accession>A0A921QAP7</accession>
<dbReference type="Proteomes" id="UP000807115">
    <property type="component" value="Chromosome 9"/>
</dbReference>
<organism evidence="2 3">
    <name type="scientific">Sorghum bicolor</name>
    <name type="common">Sorghum</name>
    <name type="synonym">Sorghum vulgare</name>
    <dbReference type="NCBI Taxonomy" id="4558"/>
    <lineage>
        <taxon>Eukaryota</taxon>
        <taxon>Viridiplantae</taxon>
        <taxon>Streptophyta</taxon>
        <taxon>Embryophyta</taxon>
        <taxon>Tracheophyta</taxon>
        <taxon>Spermatophyta</taxon>
        <taxon>Magnoliopsida</taxon>
        <taxon>Liliopsida</taxon>
        <taxon>Poales</taxon>
        <taxon>Poaceae</taxon>
        <taxon>PACMAD clade</taxon>
        <taxon>Panicoideae</taxon>
        <taxon>Andropogonodae</taxon>
        <taxon>Andropogoneae</taxon>
        <taxon>Sorghinae</taxon>
        <taxon>Sorghum</taxon>
    </lineage>
</organism>
<protein>
    <submittedName>
        <fullName evidence="2">Uncharacterized protein</fullName>
    </submittedName>
</protein>
<dbReference type="EMBL" id="CM027688">
    <property type="protein sequence ID" value="KAG0517050.1"/>
    <property type="molecule type" value="Genomic_DNA"/>
</dbReference>
<evidence type="ECO:0000313" key="3">
    <source>
        <dbReference type="Proteomes" id="UP000807115"/>
    </source>
</evidence>
<reference evidence="2" key="1">
    <citation type="journal article" date="2019" name="BMC Genomics">
        <title>A new reference genome for Sorghum bicolor reveals high levels of sequence similarity between sweet and grain genotypes: implications for the genetics of sugar metabolism.</title>
        <authorList>
            <person name="Cooper E.A."/>
            <person name="Brenton Z.W."/>
            <person name="Flinn B.S."/>
            <person name="Jenkins J."/>
            <person name="Shu S."/>
            <person name="Flowers D."/>
            <person name="Luo F."/>
            <person name="Wang Y."/>
            <person name="Xia P."/>
            <person name="Barry K."/>
            <person name="Daum C."/>
            <person name="Lipzen A."/>
            <person name="Yoshinaga Y."/>
            <person name="Schmutz J."/>
            <person name="Saski C."/>
            <person name="Vermerris W."/>
            <person name="Kresovich S."/>
        </authorList>
    </citation>
    <scope>NUCLEOTIDE SEQUENCE</scope>
</reference>
<feature type="region of interest" description="Disordered" evidence="1">
    <location>
        <begin position="104"/>
        <end position="129"/>
    </location>
</feature>
<comment type="caution">
    <text evidence="2">The sequence shown here is derived from an EMBL/GenBank/DDBJ whole genome shotgun (WGS) entry which is preliminary data.</text>
</comment>